<dbReference type="Pfam" id="PF16927">
    <property type="entry name" value="HisKA_7TM"/>
    <property type="match status" value="1"/>
</dbReference>
<feature type="transmembrane region" description="Helical" evidence="4">
    <location>
        <begin position="144"/>
        <end position="165"/>
    </location>
</feature>
<evidence type="ECO:0000313" key="7">
    <source>
        <dbReference type="Proteomes" id="UP000256405"/>
    </source>
</evidence>
<comment type="catalytic activity">
    <reaction evidence="1">
        <text>ATP + protein L-histidine = ADP + protein N-phospho-L-histidine.</text>
        <dbReference type="EC" id="2.7.13.3"/>
    </reaction>
</comment>
<feature type="transmembrane region" description="Helical" evidence="4">
    <location>
        <begin position="12"/>
        <end position="31"/>
    </location>
</feature>
<dbReference type="Proteomes" id="UP000256405">
    <property type="component" value="Unassembled WGS sequence"/>
</dbReference>
<evidence type="ECO:0000259" key="5">
    <source>
        <dbReference type="PROSITE" id="PS50109"/>
    </source>
</evidence>
<sequence>MEFILNPFSITLLLSGLLVGGLSLYIVFTVVGSTRWIALTMLCAAIWGFFYGLELSVSTLSAMMFFIYLQYIGIAFIGPCCLIFSLKYTSYKSKNQSSKIALILIIPILTILLLLTNEAHHLFYRSVGVIESGPFPTSEIITGPWYYVNLIYVYLTFTFGNTILWRRFRFSDQLFKTQTRLMILAGIFPLIFNLLYQTHIFRLFEVIDLTPFAFLLSYLILGFAILKYQLFSLKPIARTKVMEAITKGVLVLDSESKIVDFNPAFISFCASPKKVKVATKAEELFKTRTDILELIAIEKANSIESKVNLGDKEKYFRIEAIPLLDKKSINNGLVLLFDDITEQKSINEKLKNQAAELQQLNDLKDKYFSIISHDLKGPIFGIKELIHLTNTGLVSKEEFMDMLPEVSKNMEQVALLLENLLAWSSSQLRGGEIVNIQEFDIRKILSQQKIILERIANEKKIEILIDAQAKSMVKADKHMIELVVRNLISNAIKFSKPGDNINISTYDELDFVKICIEDYGKGISSENLLKIRNGISFTTTGQNKESGTGLGLILVKDYIQKNNGQLEVSSLEGKGTKFCIKLPLANGEHAVS</sequence>
<dbReference type="PANTHER" id="PTHR43547:SF2">
    <property type="entry name" value="HYBRID SIGNAL TRANSDUCTION HISTIDINE KINASE C"/>
    <property type="match status" value="1"/>
</dbReference>
<dbReference type="Pfam" id="PF02518">
    <property type="entry name" value="HATPase_c"/>
    <property type="match status" value="1"/>
</dbReference>
<keyword evidence="6" id="KW-0418">Kinase</keyword>
<dbReference type="CDD" id="cd00075">
    <property type="entry name" value="HATPase"/>
    <property type="match status" value="1"/>
</dbReference>
<keyword evidence="3" id="KW-0597">Phosphoprotein</keyword>
<dbReference type="CDD" id="cd00082">
    <property type="entry name" value="HisKA"/>
    <property type="match status" value="1"/>
</dbReference>
<name>A0A3E0DH24_9BACT</name>
<dbReference type="InterPro" id="IPR036890">
    <property type="entry name" value="HATPase_C_sf"/>
</dbReference>
<keyword evidence="4" id="KW-0472">Membrane</keyword>
<feature type="transmembrane region" description="Helical" evidence="4">
    <location>
        <begin position="65"/>
        <end position="88"/>
    </location>
</feature>
<dbReference type="EC" id="2.7.13.3" evidence="2"/>
<dbReference type="InterPro" id="IPR003661">
    <property type="entry name" value="HisK_dim/P_dom"/>
</dbReference>
<feature type="transmembrane region" description="Helical" evidence="4">
    <location>
        <begin position="36"/>
        <end position="53"/>
    </location>
</feature>
<evidence type="ECO:0000256" key="3">
    <source>
        <dbReference type="ARBA" id="ARBA00022553"/>
    </source>
</evidence>
<keyword evidence="4" id="KW-0812">Transmembrane</keyword>
<proteinExistence type="predicted"/>
<dbReference type="RefSeq" id="WP_086543295.1">
    <property type="nucleotide sequence ID" value="NZ_MSSW01000068.1"/>
</dbReference>
<dbReference type="InterPro" id="IPR031621">
    <property type="entry name" value="HisKA_7TM"/>
</dbReference>
<dbReference type="Gene3D" id="3.30.450.20">
    <property type="entry name" value="PAS domain"/>
    <property type="match status" value="1"/>
</dbReference>
<protein>
    <recommendedName>
        <fullName evidence="2">histidine kinase</fullName>
        <ecNumber evidence="2">2.7.13.3</ecNumber>
    </recommendedName>
</protein>
<dbReference type="GO" id="GO:0000155">
    <property type="term" value="F:phosphorelay sensor kinase activity"/>
    <property type="evidence" value="ECO:0007669"/>
    <property type="project" value="InterPro"/>
</dbReference>
<dbReference type="PRINTS" id="PR00344">
    <property type="entry name" value="BCTRLSENSOR"/>
</dbReference>
<feature type="transmembrane region" description="Helical" evidence="4">
    <location>
        <begin position="100"/>
        <end position="124"/>
    </location>
</feature>
<accession>A0A3E0DH24</accession>
<organism evidence="6 7">
    <name type="scientific">Algoriphagus antarcticus</name>
    <dbReference type="NCBI Taxonomy" id="238540"/>
    <lineage>
        <taxon>Bacteria</taxon>
        <taxon>Pseudomonadati</taxon>
        <taxon>Bacteroidota</taxon>
        <taxon>Cytophagia</taxon>
        <taxon>Cytophagales</taxon>
        <taxon>Cyclobacteriaceae</taxon>
        <taxon>Algoriphagus</taxon>
    </lineage>
</organism>
<dbReference type="InterPro" id="IPR004358">
    <property type="entry name" value="Sig_transdc_His_kin-like_C"/>
</dbReference>
<gene>
    <name evidence="6" type="ORF">C8N25_12446</name>
</gene>
<dbReference type="PROSITE" id="PS50109">
    <property type="entry name" value="HIS_KIN"/>
    <property type="match status" value="1"/>
</dbReference>
<feature type="domain" description="Histidine kinase" evidence="5">
    <location>
        <begin position="370"/>
        <end position="586"/>
    </location>
</feature>
<dbReference type="SMART" id="SM00387">
    <property type="entry name" value="HATPase_c"/>
    <property type="match status" value="1"/>
</dbReference>
<dbReference type="Gene3D" id="1.10.287.130">
    <property type="match status" value="1"/>
</dbReference>
<dbReference type="SUPFAM" id="SSF55874">
    <property type="entry name" value="ATPase domain of HSP90 chaperone/DNA topoisomerase II/histidine kinase"/>
    <property type="match status" value="1"/>
</dbReference>
<keyword evidence="7" id="KW-1185">Reference proteome</keyword>
<dbReference type="AlphaFoldDB" id="A0A3E0DH24"/>
<comment type="caution">
    <text evidence="6">The sequence shown here is derived from an EMBL/GenBank/DDBJ whole genome shotgun (WGS) entry which is preliminary data.</text>
</comment>
<feature type="transmembrane region" description="Helical" evidence="4">
    <location>
        <begin position="181"/>
        <end position="200"/>
    </location>
</feature>
<evidence type="ECO:0000313" key="6">
    <source>
        <dbReference type="EMBL" id="REG81889.1"/>
    </source>
</evidence>
<dbReference type="InterPro" id="IPR036097">
    <property type="entry name" value="HisK_dim/P_sf"/>
</dbReference>
<dbReference type="Gene3D" id="3.30.565.10">
    <property type="entry name" value="Histidine kinase-like ATPase, C-terminal domain"/>
    <property type="match status" value="1"/>
</dbReference>
<dbReference type="InterPro" id="IPR003594">
    <property type="entry name" value="HATPase_dom"/>
</dbReference>
<dbReference type="OrthoDB" id="1269247at2"/>
<dbReference type="EMBL" id="QUNF01000024">
    <property type="protein sequence ID" value="REG81889.1"/>
    <property type="molecule type" value="Genomic_DNA"/>
</dbReference>
<evidence type="ECO:0000256" key="1">
    <source>
        <dbReference type="ARBA" id="ARBA00000085"/>
    </source>
</evidence>
<dbReference type="InterPro" id="IPR005467">
    <property type="entry name" value="His_kinase_dom"/>
</dbReference>
<evidence type="ECO:0000256" key="2">
    <source>
        <dbReference type="ARBA" id="ARBA00012438"/>
    </source>
</evidence>
<evidence type="ECO:0000256" key="4">
    <source>
        <dbReference type="SAM" id="Phobius"/>
    </source>
</evidence>
<reference evidence="6 7" key="1">
    <citation type="submission" date="2018-08" db="EMBL/GenBank/DDBJ databases">
        <title>Genomic Encyclopedia of Archaeal and Bacterial Type Strains, Phase II (KMG-II): from individual species to whole genera.</title>
        <authorList>
            <person name="Goeker M."/>
        </authorList>
    </citation>
    <scope>NUCLEOTIDE SEQUENCE [LARGE SCALE GENOMIC DNA]</scope>
    <source>
        <strain evidence="6 7">DSM 15986</strain>
    </source>
</reference>
<keyword evidence="4" id="KW-1133">Transmembrane helix</keyword>
<dbReference type="SUPFAM" id="SSF47384">
    <property type="entry name" value="Homodimeric domain of signal transducing histidine kinase"/>
    <property type="match status" value="1"/>
</dbReference>
<keyword evidence="6" id="KW-0808">Transferase</keyword>
<dbReference type="PANTHER" id="PTHR43547">
    <property type="entry name" value="TWO-COMPONENT HISTIDINE KINASE"/>
    <property type="match status" value="1"/>
</dbReference>
<feature type="transmembrane region" description="Helical" evidence="4">
    <location>
        <begin position="212"/>
        <end position="230"/>
    </location>
</feature>